<dbReference type="AlphaFoldDB" id="A0A5N5X7A8"/>
<dbReference type="EMBL" id="ML732178">
    <property type="protein sequence ID" value="KAB8076623.1"/>
    <property type="molecule type" value="Genomic_DNA"/>
</dbReference>
<dbReference type="OrthoDB" id="4427207at2759"/>
<organism evidence="1 2">
    <name type="scientific">Aspergillus leporis</name>
    <dbReference type="NCBI Taxonomy" id="41062"/>
    <lineage>
        <taxon>Eukaryota</taxon>
        <taxon>Fungi</taxon>
        <taxon>Dikarya</taxon>
        <taxon>Ascomycota</taxon>
        <taxon>Pezizomycotina</taxon>
        <taxon>Eurotiomycetes</taxon>
        <taxon>Eurotiomycetidae</taxon>
        <taxon>Eurotiales</taxon>
        <taxon>Aspergillaceae</taxon>
        <taxon>Aspergillus</taxon>
        <taxon>Aspergillus subgen. Circumdati</taxon>
    </lineage>
</organism>
<proteinExistence type="predicted"/>
<evidence type="ECO:0000313" key="1">
    <source>
        <dbReference type="EMBL" id="KAB8076623.1"/>
    </source>
</evidence>
<protein>
    <submittedName>
        <fullName evidence="1">Uncharacterized protein</fullName>
    </submittedName>
</protein>
<accession>A0A5N5X7A8</accession>
<dbReference type="Proteomes" id="UP000326565">
    <property type="component" value="Unassembled WGS sequence"/>
</dbReference>
<reference evidence="1 2" key="1">
    <citation type="submission" date="2019-04" db="EMBL/GenBank/DDBJ databases">
        <title>Friends and foes A comparative genomics study of 23 Aspergillus species from section Flavi.</title>
        <authorList>
            <consortium name="DOE Joint Genome Institute"/>
            <person name="Kjaerbolling I."/>
            <person name="Vesth T."/>
            <person name="Frisvad J.C."/>
            <person name="Nybo J.L."/>
            <person name="Theobald S."/>
            <person name="Kildgaard S."/>
            <person name="Isbrandt T."/>
            <person name="Kuo A."/>
            <person name="Sato A."/>
            <person name="Lyhne E.K."/>
            <person name="Kogle M.E."/>
            <person name="Wiebenga A."/>
            <person name="Kun R.S."/>
            <person name="Lubbers R.J."/>
            <person name="Makela M.R."/>
            <person name="Barry K."/>
            <person name="Chovatia M."/>
            <person name="Clum A."/>
            <person name="Daum C."/>
            <person name="Haridas S."/>
            <person name="He G."/>
            <person name="LaButti K."/>
            <person name="Lipzen A."/>
            <person name="Mondo S."/>
            <person name="Riley R."/>
            <person name="Salamov A."/>
            <person name="Simmons B.A."/>
            <person name="Magnuson J.K."/>
            <person name="Henrissat B."/>
            <person name="Mortensen U.H."/>
            <person name="Larsen T.O."/>
            <person name="Devries R.P."/>
            <person name="Grigoriev I.V."/>
            <person name="Machida M."/>
            <person name="Baker S.E."/>
            <person name="Andersen M.R."/>
        </authorList>
    </citation>
    <scope>NUCLEOTIDE SEQUENCE [LARGE SCALE GENOMIC DNA]</scope>
    <source>
        <strain evidence="1 2">CBS 151.66</strain>
    </source>
</reference>
<gene>
    <name evidence="1" type="ORF">BDV29DRAFT_154486</name>
</gene>
<name>A0A5N5X7A8_9EURO</name>
<keyword evidence="2" id="KW-1185">Reference proteome</keyword>
<sequence>MENQSAASLSNLQVLIGAVGAISNDLSNLRQSIEESAQPGPWLLLGVEKKKLLELWELLKNEVQAFKDKYRI</sequence>
<evidence type="ECO:0000313" key="2">
    <source>
        <dbReference type="Proteomes" id="UP000326565"/>
    </source>
</evidence>